<dbReference type="Proteomes" id="UP000019804">
    <property type="component" value="Unassembled WGS sequence"/>
</dbReference>
<feature type="binding site" evidence="5">
    <location>
        <position position="222"/>
    </location>
    <ligand>
        <name>Fe cation</name>
        <dbReference type="ChEBI" id="CHEBI:24875"/>
        <note>catalytic</note>
    </ligand>
</feature>
<evidence type="ECO:0000256" key="2">
    <source>
        <dbReference type="ARBA" id="ARBA00022723"/>
    </source>
</evidence>
<dbReference type="HOGENOM" id="CLU_016472_4_0_1"/>
<evidence type="ECO:0000256" key="6">
    <source>
        <dbReference type="SAM" id="MobiDB-lite"/>
    </source>
</evidence>
<feature type="binding site" evidence="5">
    <location>
        <position position="578"/>
    </location>
    <ligand>
        <name>Fe cation</name>
        <dbReference type="ChEBI" id="CHEBI:24875"/>
        <note>catalytic</note>
    </ligand>
</feature>
<dbReference type="GeneID" id="63694636"/>
<dbReference type="STRING" id="1388766.A0A017RZY7"/>
<evidence type="ECO:0000256" key="1">
    <source>
        <dbReference type="ARBA" id="ARBA00006787"/>
    </source>
</evidence>
<evidence type="ECO:0000313" key="8">
    <source>
        <dbReference type="Proteomes" id="UP000019804"/>
    </source>
</evidence>
<dbReference type="GO" id="GO:0016121">
    <property type="term" value="P:carotene catabolic process"/>
    <property type="evidence" value="ECO:0007669"/>
    <property type="project" value="TreeGrafter"/>
</dbReference>
<dbReference type="PANTHER" id="PTHR10543:SF89">
    <property type="entry name" value="CAROTENOID 9,10(9',10')-CLEAVAGE DIOXYGENASE 1"/>
    <property type="match status" value="1"/>
</dbReference>
<dbReference type="GO" id="GO:0046872">
    <property type="term" value="F:metal ion binding"/>
    <property type="evidence" value="ECO:0007669"/>
    <property type="project" value="UniProtKB-KW"/>
</dbReference>
<dbReference type="InterPro" id="IPR004294">
    <property type="entry name" value="Carotenoid_Oase"/>
</dbReference>
<feature type="region of interest" description="Disordered" evidence="6">
    <location>
        <begin position="1"/>
        <end position="20"/>
    </location>
</feature>
<accession>A0A017RZY7</accession>
<proteinExistence type="inferred from homology"/>
<evidence type="ECO:0000256" key="5">
    <source>
        <dbReference type="PIRSR" id="PIRSR604294-1"/>
    </source>
</evidence>
<keyword evidence="7" id="KW-0223">Dioxygenase</keyword>
<keyword evidence="2 5" id="KW-0479">Metal-binding</keyword>
<dbReference type="RefSeq" id="XP_040633816.1">
    <property type="nucleotide sequence ID" value="XM_040779512.1"/>
</dbReference>
<dbReference type="EMBL" id="KK088470">
    <property type="protein sequence ID" value="EYE90126.1"/>
    <property type="molecule type" value="Genomic_DNA"/>
</dbReference>
<dbReference type="PANTHER" id="PTHR10543">
    <property type="entry name" value="BETA-CAROTENE DIOXYGENASE"/>
    <property type="match status" value="1"/>
</dbReference>
<sequence length="601" mass="67615">MSQETKPQFKSPLQTGNFAPVHHQHTLTPCKYHGTIPPELIGGQYIRNGANSYIPQQSNRAEHWFDGDGMLSGVFFRRTTNGVRPEYVNRFIVTDIFRTAVENPLLQAPVLPSIATLIDPASSLVRIVCAVLRTVGIVIWSWFSRPIRRIGVANTSIIHHDGRMLATCESGPPIRVLLPQLYTVGWFDGWKAEGESIKSANDNPGFGKSGLLGSLREWTTGHPHVDPQSGELVVFHSTFIKPYVRYSVISSEKKQQRGEARYLLNMPVPGIFSPKMMHDFGVSHNHTVIIDMPLSLDPFNLTRNKPVVAFNPNGTTRFGVFPRYAPDKVQWFETDAHTIFHTVNTWDEPFSPEKGENESKVNMICCRMKTASVLFSAGNIQPPTTEMVEQCRLYYYQFNLTTKQITKQWAFSAIELEFVKIAPHLEMSNARFVYGCSTRNGSFNEALGAGPKIDCLTKIDVAELLDRAGRELPGPVSGCVDGRSIQEVMESDDLNDPVTVFQMPGGWYAQECSFIPRSDAVKEDDGWLVTLVFDESQLDQDGDAVDDAKSELWVIDAKNMRDVVTRIVLPQRVPYGLHGNWFSEDEIMRQRPVESLRSVVY</sequence>
<evidence type="ECO:0000256" key="4">
    <source>
        <dbReference type="ARBA" id="ARBA00023004"/>
    </source>
</evidence>
<feature type="binding site" evidence="5">
    <location>
        <position position="278"/>
    </location>
    <ligand>
        <name>Fe cation</name>
        <dbReference type="ChEBI" id="CHEBI:24875"/>
        <note>catalytic</note>
    </ligand>
</feature>
<dbReference type="OrthoDB" id="1069523at2759"/>
<evidence type="ECO:0000313" key="7">
    <source>
        <dbReference type="EMBL" id="EYE90126.1"/>
    </source>
</evidence>
<keyword evidence="4 5" id="KW-0408">Iron</keyword>
<protein>
    <submittedName>
        <fullName evidence="7">Putative lignostilbene dioxygenase</fullName>
    </submittedName>
</protein>
<reference evidence="8" key="1">
    <citation type="journal article" date="2014" name="Nat. Commun.">
        <title>Genomic adaptations of the halophilic Dead Sea filamentous fungus Eurotium rubrum.</title>
        <authorList>
            <person name="Kis-Papo T."/>
            <person name="Weig A.R."/>
            <person name="Riley R."/>
            <person name="Persoh D."/>
            <person name="Salamov A."/>
            <person name="Sun H."/>
            <person name="Lipzen A."/>
            <person name="Wasser S.P."/>
            <person name="Rambold G."/>
            <person name="Grigoriev I.V."/>
            <person name="Nevo E."/>
        </authorList>
    </citation>
    <scope>NUCLEOTIDE SEQUENCE [LARGE SCALE GENOMIC DNA]</scope>
    <source>
        <strain evidence="8">CBS 135680</strain>
    </source>
</reference>
<keyword evidence="8" id="KW-1185">Reference proteome</keyword>
<comment type="similarity">
    <text evidence="1">Belongs to the carotenoid oxygenase family.</text>
</comment>
<evidence type="ECO:0000256" key="3">
    <source>
        <dbReference type="ARBA" id="ARBA00023002"/>
    </source>
</evidence>
<keyword evidence="3" id="KW-0560">Oxidoreductase</keyword>
<feature type="binding site" evidence="5">
    <location>
        <position position="341"/>
    </location>
    <ligand>
        <name>Fe cation</name>
        <dbReference type="ChEBI" id="CHEBI:24875"/>
        <note>catalytic</note>
    </ligand>
</feature>
<dbReference type="AlphaFoldDB" id="A0A017RZY7"/>
<organism evidence="7 8">
    <name type="scientific">Aspergillus ruber (strain CBS 135680)</name>
    <dbReference type="NCBI Taxonomy" id="1388766"/>
    <lineage>
        <taxon>Eukaryota</taxon>
        <taxon>Fungi</taxon>
        <taxon>Dikarya</taxon>
        <taxon>Ascomycota</taxon>
        <taxon>Pezizomycotina</taxon>
        <taxon>Eurotiomycetes</taxon>
        <taxon>Eurotiomycetidae</taxon>
        <taxon>Eurotiales</taxon>
        <taxon>Aspergillaceae</taxon>
        <taxon>Aspergillus</taxon>
        <taxon>Aspergillus subgen. Aspergillus</taxon>
    </lineage>
</organism>
<dbReference type="Pfam" id="PF03055">
    <property type="entry name" value="RPE65"/>
    <property type="match status" value="1"/>
</dbReference>
<dbReference type="GO" id="GO:0010436">
    <property type="term" value="F:carotenoid dioxygenase activity"/>
    <property type="evidence" value="ECO:0007669"/>
    <property type="project" value="TreeGrafter"/>
</dbReference>
<comment type="cofactor">
    <cofactor evidence="5">
        <name>Fe(2+)</name>
        <dbReference type="ChEBI" id="CHEBI:29033"/>
    </cofactor>
    <text evidence="5">Binds 1 Fe(2+) ion per subunit.</text>
</comment>
<feature type="compositionally biased region" description="Polar residues" evidence="6">
    <location>
        <begin position="1"/>
        <end position="17"/>
    </location>
</feature>
<name>A0A017RZY7_ASPRC</name>
<gene>
    <name evidence="7" type="ORF">EURHEDRAFT_382245</name>
</gene>